<comment type="similarity">
    <text evidence="1">Belongs to the IWR1/SLC7A6OS family.</text>
</comment>
<dbReference type="AlphaFoldDB" id="A7TJI5"/>
<evidence type="ECO:0000256" key="2">
    <source>
        <dbReference type="SAM" id="MobiDB-lite"/>
    </source>
</evidence>
<keyword evidence="5" id="KW-1185">Reference proteome</keyword>
<dbReference type="OrthoDB" id="6255506at2759"/>
<evidence type="ECO:0000313" key="4">
    <source>
        <dbReference type="EMBL" id="EDO17528.1"/>
    </source>
</evidence>
<dbReference type="Proteomes" id="UP000000267">
    <property type="component" value="Unassembled WGS sequence"/>
</dbReference>
<gene>
    <name evidence="4" type="ORF">Kpol_534p7</name>
</gene>
<dbReference type="HOGENOM" id="CLU_044104_0_0_1"/>
<sequence length="282" mass="32888">MLAKYLQLNNDDSVVEESRKKPSRKHFKGDAARIATLPSLDYVYDIYRLENMKDEDEQLNRLKIGRVKIVNIDTELVHDEESDDNGLNVLEDDDSNDENYYRNDYPEDEDDDRSILFGSDGEEAIAEEETWIARQYEEQRRIQQQNETGHGDSVTDDYQSQDGSKPFNPQEYSGLFAKFNGSVDILKSINSSNFIDMDGQLSNNNDNIDDDDDYDDDDDDDDVYDASDYEYHVESDSNSNEEQEQDQDQLKRNEFFSTDQDDPLAIHRDKIFGKLQRMIDER</sequence>
<evidence type="ECO:0000259" key="3">
    <source>
        <dbReference type="Pfam" id="PF08574"/>
    </source>
</evidence>
<evidence type="ECO:0000256" key="1">
    <source>
        <dbReference type="ARBA" id="ARBA00010218"/>
    </source>
</evidence>
<dbReference type="PhylomeDB" id="A7TJI5"/>
<name>A7TJI5_VANPO</name>
<dbReference type="EMBL" id="DS480402">
    <property type="protein sequence ID" value="EDO17528.1"/>
    <property type="molecule type" value="Genomic_DNA"/>
</dbReference>
<dbReference type="OMA" id="EYPRNEF"/>
<dbReference type="InterPro" id="IPR013883">
    <property type="entry name" value="TF_Iwr1_dom"/>
</dbReference>
<feature type="region of interest" description="Disordered" evidence="2">
    <location>
        <begin position="80"/>
        <end position="115"/>
    </location>
</feature>
<organism evidence="5">
    <name type="scientific">Vanderwaltozyma polyspora (strain ATCC 22028 / DSM 70294 / BCRC 21397 / CBS 2163 / NBRC 10782 / NRRL Y-8283 / UCD 57-17)</name>
    <name type="common">Kluyveromyces polysporus</name>
    <dbReference type="NCBI Taxonomy" id="436907"/>
    <lineage>
        <taxon>Eukaryota</taxon>
        <taxon>Fungi</taxon>
        <taxon>Dikarya</taxon>
        <taxon>Ascomycota</taxon>
        <taxon>Saccharomycotina</taxon>
        <taxon>Saccharomycetes</taxon>
        <taxon>Saccharomycetales</taxon>
        <taxon>Saccharomycetaceae</taxon>
        <taxon>Vanderwaltozyma</taxon>
    </lineage>
</organism>
<dbReference type="PANTHER" id="PTHR28063">
    <property type="entry name" value="RNA POLYMERASE II NUCLEAR LOCALIZATION PROTEIN IWR1"/>
    <property type="match status" value="1"/>
</dbReference>
<dbReference type="eggNOG" id="KOG4852">
    <property type="taxonomic scope" value="Eukaryota"/>
</dbReference>
<dbReference type="KEGG" id="vpo:Kpol_534p7"/>
<dbReference type="GO" id="GO:0005634">
    <property type="term" value="C:nucleus"/>
    <property type="evidence" value="ECO:0007669"/>
    <property type="project" value="EnsemblFungi"/>
</dbReference>
<dbReference type="PANTHER" id="PTHR28063:SF1">
    <property type="entry name" value="RNA POLYMERASE II NUCLEAR LOCALIZATION PROTEIN IWR1"/>
    <property type="match status" value="1"/>
</dbReference>
<feature type="compositionally biased region" description="Acidic residues" evidence="2">
    <location>
        <begin position="207"/>
        <end position="228"/>
    </location>
</feature>
<feature type="region of interest" description="Disordered" evidence="2">
    <location>
        <begin position="141"/>
        <end position="169"/>
    </location>
</feature>
<dbReference type="GeneID" id="5545750"/>
<feature type="compositionally biased region" description="Acidic residues" evidence="2">
    <location>
        <begin position="80"/>
        <end position="97"/>
    </location>
</feature>
<proteinExistence type="inferred from homology"/>
<protein>
    <recommendedName>
        <fullName evidence="3">Transcription factor Iwr1 domain-containing protein</fullName>
    </recommendedName>
</protein>
<evidence type="ECO:0000313" key="5">
    <source>
        <dbReference type="Proteomes" id="UP000000267"/>
    </source>
</evidence>
<dbReference type="InterPro" id="IPR040150">
    <property type="entry name" value="Iwr1"/>
</dbReference>
<dbReference type="Pfam" id="PF08574">
    <property type="entry name" value="Iwr1"/>
    <property type="match status" value="1"/>
</dbReference>
<accession>A7TJI5</accession>
<dbReference type="GO" id="GO:0006606">
    <property type="term" value="P:protein import into nucleus"/>
    <property type="evidence" value="ECO:0007669"/>
    <property type="project" value="EnsemblFungi"/>
</dbReference>
<dbReference type="InParanoid" id="A7TJI5"/>
<dbReference type="FunCoup" id="A7TJI5">
    <property type="interactions" value="73"/>
</dbReference>
<feature type="region of interest" description="Disordered" evidence="2">
    <location>
        <begin position="200"/>
        <end position="262"/>
    </location>
</feature>
<dbReference type="GO" id="GO:0005737">
    <property type="term" value="C:cytoplasm"/>
    <property type="evidence" value="ECO:0007669"/>
    <property type="project" value="EnsemblFungi"/>
</dbReference>
<dbReference type="STRING" id="436907.A7TJI5"/>
<dbReference type="RefSeq" id="XP_001645386.1">
    <property type="nucleotide sequence ID" value="XM_001645336.1"/>
</dbReference>
<reference evidence="4 5" key="1">
    <citation type="journal article" date="2007" name="Proc. Natl. Acad. Sci. U.S.A.">
        <title>Independent sorting-out of thousands of duplicated gene pairs in two yeast species descended from a whole-genome duplication.</title>
        <authorList>
            <person name="Scannell D.R."/>
            <person name="Frank A.C."/>
            <person name="Conant G.C."/>
            <person name="Byrne K.P."/>
            <person name="Woolfit M."/>
            <person name="Wolfe K.H."/>
        </authorList>
    </citation>
    <scope>NUCLEOTIDE SEQUENCE [LARGE SCALE GENOMIC DNA]</scope>
    <source>
        <strain evidence="5">ATCC 22028 / DSM 70294 / BCRC 21397 / CBS 2163 / NBRC 10782 / NRRL Y-8283 / UCD 57-17</strain>
    </source>
</reference>
<feature type="domain" description="Transcription factor Iwr1" evidence="3">
    <location>
        <begin position="41"/>
        <end position="109"/>
    </location>
</feature>